<dbReference type="AlphaFoldDB" id="A0A0J6FVZ9"/>
<dbReference type="InterPro" id="IPR011105">
    <property type="entry name" value="Cell_wall_hydrolase_SleB"/>
</dbReference>
<sequence length="147" mass="16821">MPRVKYTSSDIDLMARMMRAEAVGEGQQGMLYVGNVIVNRAKADCLDFRDVRTISQVIYQVQGGNYSFEAVQKGNVFYNRARSVEKKLAKKNLDYWREHPGKYSLWYFNPYAPCPPTWYGQPFAGQYKNHCYYEPAPGTCGSVYVGS</sequence>
<dbReference type="Gene3D" id="1.10.10.2520">
    <property type="entry name" value="Cell wall hydrolase SleB, domain 1"/>
    <property type="match status" value="1"/>
</dbReference>
<dbReference type="EMBL" id="LELK01000001">
    <property type="protein sequence ID" value="KMM38552.1"/>
    <property type="molecule type" value="Genomic_DNA"/>
</dbReference>
<evidence type="ECO:0000313" key="1">
    <source>
        <dbReference type="EMBL" id="KMM38552.1"/>
    </source>
</evidence>
<evidence type="ECO:0000313" key="2">
    <source>
        <dbReference type="Proteomes" id="UP000035996"/>
    </source>
</evidence>
<dbReference type="GeneID" id="301326694"/>
<dbReference type="STRING" id="157733.AB986_04505"/>
<keyword evidence="1" id="KW-0378">Hydrolase</keyword>
<protein>
    <submittedName>
        <fullName evidence="1">Cell wall hydrolase</fullName>
    </submittedName>
</protein>
<dbReference type="Proteomes" id="UP000035996">
    <property type="component" value="Unassembled WGS sequence"/>
</dbReference>
<accession>A0A0J6FVZ9</accession>
<dbReference type="PATRIC" id="fig|157733.3.peg.3128"/>
<proteinExistence type="predicted"/>
<gene>
    <name evidence="1" type="ORF">AB986_04505</name>
</gene>
<dbReference type="RefSeq" id="WP_048309668.1">
    <property type="nucleotide sequence ID" value="NZ_CP119526.1"/>
</dbReference>
<comment type="caution">
    <text evidence="1">The sequence shown here is derived from an EMBL/GenBank/DDBJ whole genome shotgun (WGS) entry which is preliminary data.</text>
</comment>
<reference evidence="1" key="1">
    <citation type="submission" date="2015-06" db="EMBL/GenBank/DDBJ databases">
        <authorList>
            <person name="Liu B."/>
            <person name="Wang J."/>
            <person name="Zhu Y."/>
            <person name="Liu G."/>
            <person name="Chen Q."/>
            <person name="Zheng C."/>
            <person name="Che J."/>
            <person name="Ge C."/>
            <person name="Shi H."/>
            <person name="Pan Z."/>
            <person name="Liu X."/>
        </authorList>
    </citation>
    <scope>NUCLEOTIDE SEQUENCE [LARGE SCALE GENOMIC DNA]</scope>
    <source>
        <strain evidence="1">DSM 16346</strain>
    </source>
</reference>
<name>A0A0J6FVZ9_9BACL</name>
<dbReference type="InterPro" id="IPR042047">
    <property type="entry name" value="SleB_dom1"/>
</dbReference>
<keyword evidence="2" id="KW-1185">Reference proteome</keyword>
<organism evidence="1 2">
    <name type="scientific">Guptibacillus hwajinpoensis</name>
    <dbReference type="NCBI Taxonomy" id="208199"/>
    <lineage>
        <taxon>Bacteria</taxon>
        <taxon>Bacillati</taxon>
        <taxon>Bacillota</taxon>
        <taxon>Bacilli</taxon>
        <taxon>Bacillales</taxon>
        <taxon>Guptibacillaceae</taxon>
        <taxon>Guptibacillus</taxon>
    </lineage>
</organism>
<dbReference type="GO" id="GO:0008745">
    <property type="term" value="F:N-acetylmuramoyl-L-alanine amidase activity"/>
    <property type="evidence" value="ECO:0007669"/>
    <property type="project" value="UniProtKB-EC"/>
</dbReference>
<dbReference type="Pfam" id="PF07486">
    <property type="entry name" value="Hydrolase_2"/>
    <property type="match status" value="1"/>
</dbReference>
<dbReference type="OrthoDB" id="1642705at2"/>